<accession>A0A6G1FQ97</accession>
<proteinExistence type="predicted"/>
<dbReference type="OrthoDB" id="3905365at2759"/>
<evidence type="ECO:0000256" key="1">
    <source>
        <dbReference type="SAM" id="MobiDB-lite"/>
    </source>
</evidence>
<sequence length="258" mass="28097">MSDVESPGSAQPSSTGPKYPAPKDKQCPYCYQLFTSSSLGRHLDLYIKPKNAKPPDGKHDVEEIKRIRGHITRRQPKSGPKRAPGSSRYNDVSADMSTPALRVPAMNSILPEIFRPTWLTTGVISGLPPRPVSAFEHSLARGHGSAGGTTLPAGMERDVKERLNEHLETGAAAQRALKEMWNVLEGLNQPKPPAHPFPFDPVSHNFPGLCLRILEPPPTLFSATPFAMSSSCSISPPGPNQYDALVRTVRERLANHSA</sequence>
<dbReference type="GeneID" id="54417444"/>
<organism evidence="2">
    <name type="scientific">Eremomyces bilateralis CBS 781.70</name>
    <dbReference type="NCBI Taxonomy" id="1392243"/>
    <lineage>
        <taxon>Eukaryota</taxon>
        <taxon>Fungi</taxon>
        <taxon>Dikarya</taxon>
        <taxon>Ascomycota</taxon>
        <taxon>Pezizomycotina</taxon>
        <taxon>Dothideomycetes</taxon>
        <taxon>Dothideomycetes incertae sedis</taxon>
        <taxon>Eremomycetales</taxon>
        <taxon>Eremomycetaceae</taxon>
        <taxon>Eremomyces</taxon>
    </lineage>
</organism>
<dbReference type="Proteomes" id="UP000504638">
    <property type="component" value="Unplaced"/>
</dbReference>
<evidence type="ECO:0000313" key="3">
    <source>
        <dbReference type="Proteomes" id="UP000504638"/>
    </source>
</evidence>
<dbReference type="RefSeq" id="XP_033529598.1">
    <property type="nucleotide sequence ID" value="XM_033676874.1"/>
</dbReference>
<keyword evidence="3" id="KW-1185">Reference proteome</keyword>
<dbReference type="AlphaFoldDB" id="A0A6G1FQ97"/>
<feature type="non-terminal residue" evidence="2">
    <location>
        <position position="258"/>
    </location>
</feature>
<evidence type="ECO:0000313" key="2">
    <source>
        <dbReference type="EMBL" id="KAF1807967.1"/>
    </source>
</evidence>
<gene>
    <name evidence="2 4" type="ORF">P152DRAFT_406391</name>
</gene>
<dbReference type="EMBL" id="ML975195">
    <property type="protein sequence ID" value="KAF1807967.1"/>
    <property type="molecule type" value="Genomic_DNA"/>
</dbReference>
<protein>
    <submittedName>
        <fullName evidence="2 4">Uncharacterized protein</fullName>
    </submittedName>
</protein>
<feature type="region of interest" description="Disordered" evidence="1">
    <location>
        <begin position="1"/>
        <end position="24"/>
    </location>
</feature>
<reference evidence="4" key="2">
    <citation type="submission" date="2020-04" db="EMBL/GenBank/DDBJ databases">
        <authorList>
            <consortium name="NCBI Genome Project"/>
        </authorList>
    </citation>
    <scope>NUCLEOTIDE SEQUENCE</scope>
    <source>
        <strain evidence="4">CBS 781.70</strain>
    </source>
</reference>
<feature type="compositionally biased region" description="Basic residues" evidence="1">
    <location>
        <begin position="67"/>
        <end position="80"/>
    </location>
</feature>
<reference evidence="4" key="3">
    <citation type="submission" date="2025-04" db="UniProtKB">
        <authorList>
            <consortium name="RefSeq"/>
        </authorList>
    </citation>
    <scope>IDENTIFICATION</scope>
    <source>
        <strain evidence="4">CBS 781.70</strain>
    </source>
</reference>
<reference evidence="2 4" key="1">
    <citation type="submission" date="2020-01" db="EMBL/GenBank/DDBJ databases">
        <authorList>
            <consortium name="DOE Joint Genome Institute"/>
            <person name="Haridas S."/>
            <person name="Albert R."/>
            <person name="Binder M."/>
            <person name="Bloem J."/>
            <person name="Labutti K."/>
            <person name="Salamov A."/>
            <person name="Andreopoulos B."/>
            <person name="Baker S.E."/>
            <person name="Barry K."/>
            <person name="Bills G."/>
            <person name="Bluhm B.H."/>
            <person name="Cannon C."/>
            <person name="Castanera R."/>
            <person name="Culley D.E."/>
            <person name="Daum C."/>
            <person name="Ezra D."/>
            <person name="Gonzalez J.B."/>
            <person name="Henrissat B."/>
            <person name="Kuo A."/>
            <person name="Liang C."/>
            <person name="Lipzen A."/>
            <person name="Lutzoni F."/>
            <person name="Magnuson J."/>
            <person name="Mondo S."/>
            <person name="Nolan M."/>
            <person name="Ohm R."/>
            <person name="Pangilinan J."/>
            <person name="Park H.-J."/>
            <person name="Ramirez L."/>
            <person name="Alfaro M."/>
            <person name="Sun H."/>
            <person name="Tritt A."/>
            <person name="Yoshinaga Y."/>
            <person name="Zwiers L.-H."/>
            <person name="Turgeon B.G."/>
            <person name="Goodwin S.B."/>
            <person name="Spatafora J.W."/>
            <person name="Crous P.W."/>
            <person name="Grigoriev I.V."/>
        </authorList>
    </citation>
    <scope>NUCLEOTIDE SEQUENCE</scope>
    <source>
        <strain evidence="2 4">CBS 781.70</strain>
    </source>
</reference>
<name>A0A6G1FQ97_9PEZI</name>
<feature type="region of interest" description="Disordered" evidence="1">
    <location>
        <begin position="67"/>
        <end position="93"/>
    </location>
</feature>
<evidence type="ECO:0000313" key="4">
    <source>
        <dbReference type="RefSeq" id="XP_033529598.1"/>
    </source>
</evidence>